<feature type="region of interest" description="Disordered" evidence="9">
    <location>
        <begin position="78"/>
        <end position="98"/>
    </location>
</feature>
<dbReference type="SUPFAM" id="SSF57667">
    <property type="entry name" value="beta-beta-alpha zinc fingers"/>
    <property type="match status" value="2"/>
</dbReference>
<evidence type="ECO:0000256" key="7">
    <source>
        <dbReference type="ARBA" id="ARBA00023242"/>
    </source>
</evidence>
<accession>A0A9P0MV32</accession>
<evidence type="ECO:0000256" key="2">
    <source>
        <dbReference type="ARBA" id="ARBA00022723"/>
    </source>
</evidence>
<feature type="compositionally biased region" description="Acidic residues" evidence="9">
    <location>
        <begin position="29"/>
        <end position="43"/>
    </location>
</feature>
<dbReference type="InterPro" id="IPR036236">
    <property type="entry name" value="Znf_C2H2_sf"/>
</dbReference>
<evidence type="ECO:0000256" key="6">
    <source>
        <dbReference type="ARBA" id="ARBA00023125"/>
    </source>
</evidence>
<evidence type="ECO:0000313" key="12">
    <source>
        <dbReference type="Proteomes" id="UP001152798"/>
    </source>
</evidence>
<dbReference type="GO" id="GO:0005634">
    <property type="term" value="C:nucleus"/>
    <property type="evidence" value="ECO:0007669"/>
    <property type="project" value="UniProtKB-SubCell"/>
</dbReference>
<name>A0A9P0MV32_NEZVI</name>
<reference evidence="11" key="1">
    <citation type="submission" date="2022-01" db="EMBL/GenBank/DDBJ databases">
        <authorList>
            <person name="King R."/>
        </authorList>
    </citation>
    <scope>NUCLEOTIDE SEQUENCE</scope>
</reference>
<evidence type="ECO:0000256" key="3">
    <source>
        <dbReference type="ARBA" id="ARBA00022737"/>
    </source>
</evidence>
<protein>
    <recommendedName>
        <fullName evidence="10">C2H2-type domain-containing protein</fullName>
    </recommendedName>
</protein>
<feature type="region of interest" description="Disordered" evidence="9">
    <location>
        <begin position="395"/>
        <end position="417"/>
    </location>
</feature>
<keyword evidence="6" id="KW-0238">DNA-binding</keyword>
<evidence type="ECO:0000256" key="5">
    <source>
        <dbReference type="ARBA" id="ARBA00022833"/>
    </source>
</evidence>
<dbReference type="Pfam" id="PF00096">
    <property type="entry name" value="zf-C2H2"/>
    <property type="match status" value="1"/>
</dbReference>
<dbReference type="EMBL" id="OV725082">
    <property type="protein sequence ID" value="CAH1404561.1"/>
    <property type="molecule type" value="Genomic_DNA"/>
</dbReference>
<keyword evidence="7" id="KW-0539">Nucleus</keyword>
<evidence type="ECO:0000256" key="4">
    <source>
        <dbReference type="ARBA" id="ARBA00022771"/>
    </source>
</evidence>
<dbReference type="AlphaFoldDB" id="A0A9P0MV32"/>
<dbReference type="PANTHER" id="PTHR24392:SF56">
    <property type="entry name" value="ZINC FINGER PROTEIN 510"/>
    <property type="match status" value="1"/>
</dbReference>
<comment type="subcellular location">
    <subcellularLocation>
        <location evidence="1">Nucleus</location>
    </subcellularLocation>
</comment>
<keyword evidence="3" id="KW-0677">Repeat</keyword>
<feature type="domain" description="C2H2-type" evidence="10">
    <location>
        <begin position="227"/>
        <end position="255"/>
    </location>
</feature>
<organism evidence="11 12">
    <name type="scientific">Nezara viridula</name>
    <name type="common">Southern green stink bug</name>
    <name type="synonym">Cimex viridulus</name>
    <dbReference type="NCBI Taxonomy" id="85310"/>
    <lineage>
        <taxon>Eukaryota</taxon>
        <taxon>Metazoa</taxon>
        <taxon>Ecdysozoa</taxon>
        <taxon>Arthropoda</taxon>
        <taxon>Hexapoda</taxon>
        <taxon>Insecta</taxon>
        <taxon>Pterygota</taxon>
        <taxon>Neoptera</taxon>
        <taxon>Paraneoptera</taxon>
        <taxon>Hemiptera</taxon>
        <taxon>Heteroptera</taxon>
        <taxon>Panheteroptera</taxon>
        <taxon>Pentatomomorpha</taxon>
        <taxon>Pentatomoidea</taxon>
        <taxon>Pentatomidae</taxon>
        <taxon>Pentatominae</taxon>
        <taxon>Nezara</taxon>
    </lineage>
</organism>
<keyword evidence="4 8" id="KW-0863">Zinc-finger</keyword>
<feature type="region of interest" description="Disordered" evidence="9">
    <location>
        <begin position="1"/>
        <end position="59"/>
    </location>
</feature>
<dbReference type="InterPro" id="IPR013087">
    <property type="entry name" value="Znf_C2H2_type"/>
</dbReference>
<keyword evidence="12" id="KW-1185">Reference proteome</keyword>
<keyword evidence="5" id="KW-0862">Zinc</keyword>
<evidence type="ECO:0000256" key="9">
    <source>
        <dbReference type="SAM" id="MobiDB-lite"/>
    </source>
</evidence>
<evidence type="ECO:0000256" key="8">
    <source>
        <dbReference type="PROSITE-ProRule" id="PRU00042"/>
    </source>
</evidence>
<proteinExistence type="predicted"/>
<dbReference type="SMART" id="SM00355">
    <property type="entry name" value="ZnF_C2H2"/>
    <property type="match status" value="7"/>
</dbReference>
<sequence length="417" mass="48157">MDSKDEPQKIENNAHPADQPKNCYRIILTDEDENDLTIEESDEEKQVNSPETINEEPGCSHYKVFMGNNQDVEVKKYDKGKKKIRRGKRKRASEAGEENGASHYNIYDVENDVTVVKIKEKEYENTDSEQVNGRKKKRSSFNCHHCSYISSWKTNLEKHMMAQHTGERPFKCPYCEYASVHQFQLEKHFNNRHPGGILSCTQCTYSTDLVDAFFKHTLGSHPTEKPHKCPECGRRSITLSALELHILDKHKLRRQHKCPHCNYSTVLSENLKNHVEALHKCSDCDFRSDSLREVRRHKKIEHRMSTKCDKCDHIAKGPQYLKRHVAAKHSLMPQETSENNHIPVSPPKFRKKFHILNPPPPPTLNIEVSEPPLQEESENYIQKNSTKAKKKFSIFNQSNSTSSLDETSVTTLTSSSF</sequence>
<dbReference type="FunFam" id="3.30.160.60:FF:000446">
    <property type="entry name" value="Zinc finger protein"/>
    <property type="match status" value="1"/>
</dbReference>
<gene>
    <name evidence="11" type="ORF">NEZAVI_LOCUS12950</name>
</gene>
<dbReference type="PANTHER" id="PTHR24392">
    <property type="entry name" value="ZINC FINGER PROTEIN"/>
    <property type="match status" value="1"/>
</dbReference>
<evidence type="ECO:0000313" key="11">
    <source>
        <dbReference type="EMBL" id="CAH1404561.1"/>
    </source>
</evidence>
<dbReference type="Proteomes" id="UP001152798">
    <property type="component" value="Chromosome 6"/>
</dbReference>
<feature type="domain" description="C2H2-type" evidence="10">
    <location>
        <begin position="141"/>
        <end position="169"/>
    </location>
</feature>
<evidence type="ECO:0000256" key="1">
    <source>
        <dbReference type="ARBA" id="ARBA00004123"/>
    </source>
</evidence>
<keyword evidence="2" id="KW-0479">Metal-binding</keyword>
<feature type="compositionally biased region" description="Basic residues" evidence="9">
    <location>
        <begin position="78"/>
        <end position="91"/>
    </location>
</feature>
<dbReference type="GO" id="GO:0003677">
    <property type="term" value="F:DNA binding"/>
    <property type="evidence" value="ECO:0007669"/>
    <property type="project" value="UniProtKB-KW"/>
</dbReference>
<dbReference type="PROSITE" id="PS50157">
    <property type="entry name" value="ZINC_FINGER_C2H2_2"/>
    <property type="match status" value="2"/>
</dbReference>
<dbReference type="Gene3D" id="3.30.160.60">
    <property type="entry name" value="Classic Zinc Finger"/>
    <property type="match status" value="3"/>
</dbReference>
<dbReference type="GO" id="GO:0008270">
    <property type="term" value="F:zinc ion binding"/>
    <property type="evidence" value="ECO:0007669"/>
    <property type="project" value="UniProtKB-KW"/>
</dbReference>
<evidence type="ECO:0000259" key="10">
    <source>
        <dbReference type="PROSITE" id="PS50157"/>
    </source>
</evidence>
<dbReference type="OrthoDB" id="6583868at2759"/>